<name>A0A0E4CYJ3_9BACL</name>
<protein>
    <submittedName>
        <fullName evidence="1">Uncharacterized protein</fullName>
    </submittedName>
</protein>
<sequence length="58" mass="6705">MNVNNTPDLRGFVTPSMVINSPFVVEENVILGLLLRSIWKVNYLFFLLQEVLLKLENL</sequence>
<proteinExistence type="predicted"/>
<gene>
    <name evidence="1" type="ORF">PRIO_5094</name>
</gene>
<accession>A0A0E4CYJ3</accession>
<dbReference type="PATRIC" id="fig|1073571.4.peg.5470"/>
<evidence type="ECO:0000313" key="1">
    <source>
        <dbReference type="EMBL" id="CQR57495.1"/>
    </source>
</evidence>
<dbReference type="HOGENOM" id="CLU_2975104_0_0_9"/>
<reference evidence="2" key="1">
    <citation type="submission" date="2015-03" db="EMBL/GenBank/DDBJ databases">
        <authorList>
            <person name="Wibberg D."/>
        </authorList>
    </citation>
    <scope>NUCLEOTIDE SEQUENCE [LARGE SCALE GENOMIC DNA]</scope>
</reference>
<dbReference type="EMBL" id="LN831776">
    <property type="protein sequence ID" value="CQR57495.1"/>
    <property type="molecule type" value="Genomic_DNA"/>
</dbReference>
<dbReference type="Proteomes" id="UP000033163">
    <property type="component" value="Chromosome I"/>
</dbReference>
<organism evidence="1 2">
    <name type="scientific">Paenibacillus riograndensis SBR5</name>
    <dbReference type="NCBI Taxonomy" id="1073571"/>
    <lineage>
        <taxon>Bacteria</taxon>
        <taxon>Bacillati</taxon>
        <taxon>Bacillota</taxon>
        <taxon>Bacilli</taxon>
        <taxon>Bacillales</taxon>
        <taxon>Paenibacillaceae</taxon>
        <taxon>Paenibacillus</taxon>
        <taxon>Paenibacillus sonchi group</taxon>
    </lineage>
</organism>
<evidence type="ECO:0000313" key="2">
    <source>
        <dbReference type="Proteomes" id="UP000033163"/>
    </source>
</evidence>
<dbReference type="AlphaFoldDB" id="A0A0E4CYJ3"/>
<dbReference type="KEGG" id="pri:PRIO_5094"/>